<accession>A0A5N5TCE9</accession>
<dbReference type="EMBL" id="SEYY01004294">
    <property type="protein sequence ID" value="KAB7503859.1"/>
    <property type="molecule type" value="Genomic_DNA"/>
</dbReference>
<name>A0A5N5TCE9_9CRUS</name>
<sequence>MALLATLAINNKANKRTDLFFQNSNPGIRYEYRLPMSSGKVLSFQTRSGAADTRWPSRVIYPGTLRQTIPNHRFGYARNPVETFYKPNVYISSPQLLADEPSYIDGVVNPLFGFNSSYLLSKENSLPGYSFQPSGYPYEKDSNVSLNINTFTKAVKSELDDPLDIYAKNNNNNNYRLNYPFTPANTHSQAWKHSLTNPVSKSLYPQAINPNYNIQNNKLDLHYLNSYQSPVHQPSLKSGFQNALINTNQDKLSLSTNQIGTNRLLPHSISPHSISPNSIFYHQPKIPSGTQTSRIVCRKRKKGGVMVPPHFCANLSPPKQHVLTCNLKPCPPNEF</sequence>
<comment type="caution">
    <text evidence="1">The sequence shown here is derived from an EMBL/GenBank/DDBJ whole genome shotgun (WGS) entry which is preliminary data.</text>
</comment>
<gene>
    <name evidence="1" type="ORF">Anas_10076</name>
</gene>
<organism evidence="1 2">
    <name type="scientific">Armadillidium nasatum</name>
    <dbReference type="NCBI Taxonomy" id="96803"/>
    <lineage>
        <taxon>Eukaryota</taxon>
        <taxon>Metazoa</taxon>
        <taxon>Ecdysozoa</taxon>
        <taxon>Arthropoda</taxon>
        <taxon>Crustacea</taxon>
        <taxon>Multicrustacea</taxon>
        <taxon>Malacostraca</taxon>
        <taxon>Eumalacostraca</taxon>
        <taxon>Peracarida</taxon>
        <taxon>Isopoda</taxon>
        <taxon>Oniscidea</taxon>
        <taxon>Crinocheta</taxon>
        <taxon>Armadillidiidae</taxon>
        <taxon>Armadillidium</taxon>
    </lineage>
</organism>
<evidence type="ECO:0000313" key="1">
    <source>
        <dbReference type="EMBL" id="KAB7503859.1"/>
    </source>
</evidence>
<reference evidence="1 2" key="1">
    <citation type="journal article" date="2019" name="PLoS Biol.">
        <title>Sex chromosomes control vertical transmission of feminizing Wolbachia symbionts in an isopod.</title>
        <authorList>
            <person name="Becking T."/>
            <person name="Chebbi M.A."/>
            <person name="Giraud I."/>
            <person name="Moumen B."/>
            <person name="Laverre T."/>
            <person name="Caubet Y."/>
            <person name="Peccoud J."/>
            <person name="Gilbert C."/>
            <person name="Cordaux R."/>
        </authorList>
    </citation>
    <scope>NUCLEOTIDE SEQUENCE [LARGE SCALE GENOMIC DNA]</scope>
    <source>
        <strain evidence="1">ANa2</strain>
        <tissue evidence="1">Whole body excluding digestive tract and cuticle</tissue>
    </source>
</reference>
<keyword evidence="2" id="KW-1185">Reference proteome</keyword>
<protein>
    <submittedName>
        <fullName evidence="1">Uncharacterized protein</fullName>
    </submittedName>
</protein>
<proteinExistence type="predicted"/>
<dbReference type="Proteomes" id="UP000326759">
    <property type="component" value="Unassembled WGS sequence"/>
</dbReference>
<evidence type="ECO:0000313" key="2">
    <source>
        <dbReference type="Proteomes" id="UP000326759"/>
    </source>
</evidence>
<dbReference type="AlphaFoldDB" id="A0A5N5TCE9"/>